<organism evidence="2">
    <name type="scientific">Salvia splendens</name>
    <name type="common">Scarlet sage</name>
    <dbReference type="NCBI Taxonomy" id="180675"/>
    <lineage>
        <taxon>Eukaryota</taxon>
        <taxon>Viridiplantae</taxon>
        <taxon>Streptophyta</taxon>
        <taxon>Embryophyta</taxon>
        <taxon>Tracheophyta</taxon>
        <taxon>Spermatophyta</taxon>
        <taxon>Magnoliopsida</taxon>
        <taxon>eudicotyledons</taxon>
        <taxon>Gunneridae</taxon>
        <taxon>Pentapetalae</taxon>
        <taxon>asterids</taxon>
        <taxon>lamiids</taxon>
        <taxon>Lamiales</taxon>
        <taxon>Lamiaceae</taxon>
        <taxon>Nepetoideae</taxon>
        <taxon>Mentheae</taxon>
        <taxon>Salviinae</taxon>
        <taxon>Salvia</taxon>
        <taxon>Salvia subgen. Calosphace</taxon>
        <taxon>core Calosphace</taxon>
    </lineage>
</organism>
<dbReference type="Pfam" id="PF03760">
    <property type="entry name" value="LEA_1"/>
    <property type="match status" value="1"/>
</dbReference>
<evidence type="ECO:0000313" key="3">
    <source>
        <dbReference type="Proteomes" id="UP000298416"/>
    </source>
</evidence>
<dbReference type="InterPro" id="IPR005513">
    <property type="entry name" value="LEA_1"/>
</dbReference>
<dbReference type="PANTHER" id="PTHR33493:SF3">
    <property type="entry name" value="LATE EMBRYOGENESIS ABUNDANT PROTEIN, LEA_1 SUBGROUP"/>
    <property type="match status" value="1"/>
</dbReference>
<gene>
    <name evidence="2" type="ORF">SASPL_157541</name>
</gene>
<sequence>MQAIKDKITDMKELHKAKAEAREVEKAERQDAKNRLAVVHQVAKARKAEAAMDYHVQKARKRQRKYGKMFPQAAQSCPLRRNSMIASLTARTLHQHHRLKTFTAVAPP</sequence>
<reference evidence="2" key="2">
    <citation type="submission" date="2020-08" db="EMBL/GenBank/DDBJ databases">
        <title>Plant Genome Project.</title>
        <authorList>
            <person name="Zhang R.-G."/>
        </authorList>
    </citation>
    <scope>NUCLEOTIDE SEQUENCE</scope>
    <source>
        <strain evidence="2">Huo1</strain>
        <tissue evidence="2">Leaf</tissue>
    </source>
</reference>
<dbReference type="Proteomes" id="UP000298416">
    <property type="component" value="Unassembled WGS sequence"/>
</dbReference>
<name>A0A8X8YU13_SALSN</name>
<comment type="caution">
    <text evidence="2">The sequence shown here is derived from an EMBL/GenBank/DDBJ whole genome shotgun (WGS) entry which is preliminary data.</text>
</comment>
<evidence type="ECO:0000313" key="2">
    <source>
        <dbReference type="EMBL" id="KAG6382752.1"/>
    </source>
</evidence>
<reference evidence="2" key="1">
    <citation type="submission" date="2018-01" db="EMBL/GenBank/DDBJ databases">
        <authorList>
            <person name="Mao J.F."/>
        </authorList>
    </citation>
    <scope>NUCLEOTIDE SEQUENCE</scope>
    <source>
        <strain evidence="2">Huo1</strain>
        <tissue evidence="2">Leaf</tissue>
    </source>
</reference>
<keyword evidence="3" id="KW-1185">Reference proteome</keyword>
<accession>A0A8X8YU13</accession>
<evidence type="ECO:0000256" key="1">
    <source>
        <dbReference type="ARBA" id="ARBA00010975"/>
    </source>
</evidence>
<dbReference type="PANTHER" id="PTHR33493">
    <property type="entry name" value="LATE EMBRYOGENESIS ABUNDANT PROTEIN 6-RELATED"/>
    <property type="match status" value="1"/>
</dbReference>
<dbReference type="EMBL" id="PNBA02000929">
    <property type="protein sequence ID" value="KAG6382752.1"/>
    <property type="molecule type" value="Genomic_DNA"/>
</dbReference>
<protein>
    <submittedName>
        <fullName evidence="2">Uncharacterized protein</fullName>
    </submittedName>
</protein>
<proteinExistence type="inferred from homology"/>
<comment type="similarity">
    <text evidence="1">Belongs to the LEA type 1 family.</text>
</comment>
<dbReference type="GO" id="GO:0009793">
    <property type="term" value="P:embryo development ending in seed dormancy"/>
    <property type="evidence" value="ECO:0007669"/>
    <property type="project" value="InterPro"/>
</dbReference>
<dbReference type="AlphaFoldDB" id="A0A8X8YU13"/>